<feature type="domain" description="CCZ1/INTU second Longin" evidence="9">
    <location>
        <begin position="515"/>
        <end position="634"/>
    </location>
</feature>
<evidence type="ECO:0000256" key="7">
    <source>
        <dbReference type="SAM" id="MobiDB-lite"/>
    </source>
</evidence>
<dbReference type="STRING" id="6573.A0A210PNN7"/>
<feature type="domain" description="CCZ1/INTU/HSP4 first Longin" evidence="8">
    <location>
        <begin position="308"/>
        <end position="419"/>
    </location>
</feature>
<dbReference type="GO" id="GO:0005737">
    <property type="term" value="C:cytoplasm"/>
    <property type="evidence" value="ECO:0007669"/>
    <property type="project" value="UniProtKB-SubCell"/>
</dbReference>
<feature type="compositionally biased region" description="Basic residues" evidence="7">
    <location>
        <begin position="103"/>
        <end position="113"/>
    </location>
</feature>
<dbReference type="Pfam" id="PF19033">
    <property type="entry name" value="Intu_longin_3"/>
    <property type="match status" value="1"/>
</dbReference>
<keyword evidence="5" id="KW-0963">Cytoplasm</keyword>
<dbReference type="PANTHER" id="PTHR21082">
    <property type="entry name" value="PROTEIN INTURNED"/>
    <property type="match status" value="1"/>
</dbReference>
<evidence type="ECO:0000256" key="4">
    <source>
        <dbReference type="ARBA" id="ARBA00022473"/>
    </source>
</evidence>
<evidence type="ECO:0000256" key="1">
    <source>
        <dbReference type="ARBA" id="ARBA00004496"/>
    </source>
</evidence>
<keyword evidence="6" id="KW-0970">Cilium biogenesis/degradation</keyword>
<keyword evidence="4" id="KW-0217">Developmental protein</keyword>
<feature type="compositionally biased region" description="Polar residues" evidence="7">
    <location>
        <begin position="89"/>
        <end position="102"/>
    </location>
</feature>
<dbReference type="GO" id="GO:0016192">
    <property type="term" value="P:vesicle-mediated transport"/>
    <property type="evidence" value="ECO:0007669"/>
    <property type="project" value="InterPro"/>
</dbReference>
<organism evidence="11 12">
    <name type="scientific">Mizuhopecten yessoensis</name>
    <name type="common">Japanese scallop</name>
    <name type="synonym">Patinopecten yessoensis</name>
    <dbReference type="NCBI Taxonomy" id="6573"/>
    <lineage>
        <taxon>Eukaryota</taxon>
        <taxon>Metazoa</taxon>
        <taxon>Spiralia</taxon>
        <taxon>Lophotrochozoa</taxon>
        <taxon>Mollusca</taxon>
        <taxon>Bivalvia</taxon>
        <taxon>Autobranchia</taxon>
        <taxon>Pteriomorphia</taxon>
        <taxon>Pectinida</taxon>
        <taxon>Pectinoidea</taxon>
        <taxon>Pectinidae</taxon>
        <taxon>Mizuhopecten</taxon>
    </lineage>
</organism>
<dbReference type="InterPro" id="IPR039151">
    <property type="entry name" value="INTU"/>
</dbReference>
<comment type="similarity">
    <text evidence="2">Belongs to the inturned family.</text>
</comment>
<dbReference type="Proteomes" id="UP000242188">
    <property type="component" value="Unassembled WGS sequence"/>
</dbReference>
<dbReference type="Pfam" id="PF19032">
    <property type="entry name" value="Intu_longin_2"/>
    <property type="match status" value="1"/>
</dbReference>
<evidence type="ECO:0000313" key="12">
    <source>
        <dbReference type="Proteomes" id="UP000242188"/>
    </source>
</evidence>
<dbReference type="PANTHER" id="PTHR21082:SF4">
    <property type="entry name" value="PROTEIN INTURNED"/>
    <property type="match status" value="1"/>
</dbReference>
<accession>A0A210PNN7</accession>
<protein>
    <recommendedName>
        <fullName evidence="3">Protein inturned</fullName>
    </recommendedName>
</protein>
<proteinExistence type="inferred from homology"/>
<reference evidence="11 12" key="1">
    <citation type="journal article" date="2017" name="Nat. Ecol. Evol.">
        <title>Scallop genome provides insights into evolution of bilaterian karyotype and development.</title>
        <authorList>
            <person name="Wang S."/>
            <person name="Zhang J."/>
            <person name="Jiao W."/>
            <person name="Li J."/>
            <person name="Xun X."/>
            <person name="Sun Y."/>
            <person name="Guo X."/>
            <person name="Huan P."/>
            <person name="Dong B."/>
            <person name="Zhang L."/>
            <person name="Hu X."/>
            <person name="Sun X."/>
            <person name="Wang J."/>
            <person name="Zhao C."/>
            <person name="Wang Y."/>
            <person name="Wang D."/>
            <person name="Huang X."/>
            <person name="Wang R."/>
            <person name="Lv J."/>
            <person name="Li Y."/>
            <person name="Zhang Z."/>
            <person name="Liu B."/>
            <person name="Lu W."/>
            <person name="Hui Y."/>
            <person name="Liang J."/>
            <person name="Zhou Z."/>
            <person name="Hou R."/>
            <person name="Li X."/>
            <person name="Liu Y."/>
            <person name="Li H."/>
            <person name="Ning X."/>
            <person name="Lin Y."/>
            <person name="Zhao L."/>
            <person name="Xing Q."/>
            <person name="Dou J."/>
            <person name="Li Y."/>
            <person name="Mao J."/>
            <person name="Guo H."/>
            <person name="Dou H."/>
            <person name="Li T."/>
            <person name="Mu C."/>
            <person name="Jiang W."/>
            <person name="Fu Q."/>
            <person name="Fu X."/>
            <person name="Miao Y."/>
            <person name="Liu J."/>
            <person name="Yu Q."/>
            <person name="Li R."/>
            <person name="Liao H."/>
            <person name="Li X."/>
            <person name="Kong Y."/>
            <person name="Jiang Z."/>
            <person name="Chourrout D."/>
            <person name="Li R."/>
            <person name="Bao Z."/>
        </authorList>
    </citation>
    <scope>NUCLEOTIDE SEQUENCE [LARGE SCALE GENOMIC DNA]</scope>
    <source>
        <strain evidence="11 12">PY_sf001</strain>
    </source>
</reference>
<feature type="domain" description="CCZ1/INTU/HPS4 third Longin" evidence="10">
    <location>
        <begin position="752"/>
        <end position="879"/>
    </location>
</feature>
<evidence type="ECO:0000256" key="3">
    <source>
        <dbReference type="ARBA" id="ARBA00015639"/>
    </source>
</evidence>
<dbReference type="GO" id="GO:0060271">
    <property type="term" value="P:cilium assembly"/>
    <property type="evidence" value="ECO:0007669"/>
    <property type="project" value="InterPro"/>
</dbReference>
<dbReference type="Pfam" id="PF19031">
    <property type="entry name" value="Intu_longin_1"/>
    <property type="match status" value="1"/>
</dbReference>
<evidence type="ECO:0000259" key="9">
    <source>
        <dbReference type="Pfam" id="PF19032"/>
    </source>
</evidence>
<feature type="region of interest" description="Disordered" evidence="7">
    <location>
        <begin position="81"/>
        <end position="114"/>
    </location>
</feature>
<name>A0A210PNN7_MIZYE</name>
<feature type="region of interest" description="Disordered" evidence="7">
    <location>
        <begin position="665"/>
        <end position="684"/>
    </location>
</feature>
<gene>
    <name evidence="11" type="ORF">KP79_PYT12809</name>
</gene>
<comment type="caution">
    <text evidence="11">The sequence shown here is derived from an EMBL/GenBank/DDBJ whole genome shotgun (WGS) entry which is preliminary data.</text>
</comment>
<feature type="compositionally biased region" description="Low complexity" evidence="7">
    <location>
        <begin position="698"/>
        <end position="710"/>
    </location>
</feature>
<keyword evidence="12" id="KW-1185">Reference proteome</keyword>
<dbReference type="EMBL" id="NEDP02005574">
    <property type="protein sequence ID" value="OWF38056.1"/>
    <property type="molecule type" value="Genomic_DNA"/>
</dbReference>
<dbReference type="GO" id="GO:0001736">
    <property type="term" value="P:establishment of planar polarity"/>
    <property type="evidence" value="ECO:0007669"/>
    <property type="project" value="InterPro"/>
</dbReference>
<comment type="subcellular location">
    <subcellularLocation>
        <location evidence="1">Cytoplasm</location>
    </subcellularLocation>
</comment>
<evidence type="ECO:0000259" key="8">
    <source>
        <dbReference type="Pfam" id="PF19031"/>
    </source>
</evidence>
<evidence type="ECO:0000256" key="2">
    <source>
        <dbReference type="ARBA" id="ARBA00010034"/>
    </source>
</evidence>
<feature type="region of interest" description="Disordered" evidence="7">
    <location>
        <begin position="689"/>
        <end position="715"/>
    </location>
</feature>
<evidence type="ECO:0000259" key="10">
    <source>
        <dbReference type="Pfam" id="PF19033"/>
    </source>
</evidence>
<dbReference type="InterPro" id="IPR043987">
    <property type="entry name" value="CCZ1/INTU/HSP4_longin_1"/>
</dbReference>
<sequence>MDNLNQFDNCDIVYKNASSFWTSRANSKGHVVYLEVSPEAGQLKKSSSGQICVCGAAHNGFSTDDTGYGTDTEMDNLSRLTQKYDDPPFSTSTLSSESVQHRNSSRKSTKHKQNLKENYHLFRNGLTHEPDLVCTCSIEDNCDALDFFNMENIREINLKLNLQNSKLISVDKSRKVGHVGRALCKGLLGIVPGHFQSGAKRGKENGMRLCVRGFVRDGPASKKSNIHIGDCLRLVNGREVTWDNIDDVFTSIIDSKQVRIVLQDVSRSATVPVLVKEKVSTDEESLVRLVTGICFDDAEPTEPGEITQYSIVYLDTEKLKSEENVCDEDVLYRYPADKDHDLLQKLRGCFVTIHQLLLDISESTVKKTTIQHEGETIHVSYHTEENGLLLVMYPAKKVIPAILPPLVEDIVRVLRVQYGSVTEAFSSTDHVQELDSFFCLFHHSLGVCTLQSNTLPNHSLGLGATKCLSCFNNVQYLPLYTSFKDKIEKIVNSFEAADFFDMSDSFYGCRRSYTILGSCLFYKAKLLCNHLPKNDLCDLHLYLRYHNLLNLSSRGGMDQLVIWREVHPTRQWYDLGEEQMFGYSEPVTARWFWLIVGYKHSLLCVLLEAGGCTTKLPAMCMPDPFYIDQCRATLMQIVALGLPAHCDTSYSSPVQTMICPMRNNTLSPISPSKNTTSDFTSSLRRQTHTLTRKDSFHSDGSSTSNSSGGSIMKKETPTKMRLFQVDYSHSNEMAQDVLKSRKIKLTVGAENCLLHFLHIDKIDGVFVSPTLETNELEKDIAHNFHLCCTQIKHMFDRYRYRKKYPMRDERENDYRIPSCPDPSFYHIREEGVLFQLPQSDMDHKVPESYWVVGRQRSKTELYVCFKDGIPQNLVELAFRMGFGLQV</sequence>
<dbReference type="InterPro" id="IPR036034">
    <property type="entry name" value="PDZ_sf"/>
</dbReference>
<dbReference type="InterPro" id="IPR043989">
    <property type="entry name" value="CCZ1/INTU/HSP4_longin_3"/>
</dbReference>
<dbReference type="GO" id="GO:0005929">
    <property type="term" value="C:cilium"/>
    <property type="evidence" value="ECO:0007669"/>
    <property type="project" value="TreeGrafter"/>
</dbReference>
<dbReference type="OrthoDB" id="10038586at2759"/>
<dbReference type="SUPFAM" id="SSF50156">
    <property type="entry name" value="PDZ domain-like"/>
    <property type="match status" value="1"/>
</dbReference>
<evidence type="ECO:0000256" key="5">
    <source>
        <dbReference type="ARBA" id="ARBA00022490"/>
    </source>
</evidence>
<evidence type="ECO:0000313" key="11">
    <source>
        <dbReference type="EMBL" id="OWF38056.1"/>
    </source>
</evidence>
<dbReference type="GO" id="GO:0007399">
    <property type="term" value="P:nervous system development"/>
    <property type="evidence" value="ECO:0007669"/>
    <property type="project" value="TreeGrafter"/>
</dbReference>
<dbReference type="InterPro" id="IPR043988">
    <property type="entry name" value="CCZ1/INTU_longin_2"/>
</dbReference>
<dbReference type="AlphaFoldDB" id="A0A210PNN7"/>
<evidence type="ECO:0000256" key="6">
    <source>
        <dbReference type="ARBA" id="ARBA00022794"/>
    </source>
</evidence>